<feature type="domain" description="Mos1 transposase HTH" evidence="1">
    <location>
        <begin position="22"/>
        <end position="71"/>
    </location>
</feature>
<proteinExistence type="predicted"/>
<evidence type="ECO:0000313" key="3">
    <source>
        <dbReference type="Proteomes" id="UP000326062"/>
    </source>
</evidence>
<protein>
    <recommendedName>
        <fullName evidence="1">Mos1 transposase HTH domain-containing protein</fullName>
    </recommendedName>
</protein>
<name>A0A5N3XX53_MUNRE</name>
<dbReference type="EMBL" id="VCEB01000004">
    <property type="protein sequence ID" value="KAB0378444.1"/>
    <property type="molecule type" value="Genomic_DNA"/>
</dbReference>
<dbReference type="GO" id="GO:0046975">
    <property type="term" value="F:histone H3K36 methyltransferase activity"/>
    <property type="evidence" value="ECO:0007669"/>
    <property type="project" value="TreeGrafter"/>
</dbReference>
<dbReference type="Gene3D" id="1.10.10.1450">
    <property type="match status" value="1"/>
</dbReference>
<gene>
    <name evidence="2" type="ORF">FD755_010022</name>
</gene>
<organism evidence="2 3">
    <name type="scientific">Muntiacus reevesi</name>
    <name type="common">Reeves' muntjac</name>
    <name type="synonym">Cervus reevesi</name>
    <dbReference type="NCBI Taxonomy" id="9886"/>
    <lineage>
        <taxon>Eukaryota</taxon>
        <taxon>Metazoa</taxon>
        <taxon>Chordata</taxon>
        <taxon>Craniata</taxon>
        <taxon>Vertebrata</taxon>
        <taxon>Euteleostomi</taxon>
        <taxon>Mammalia</taxon>
        <taxon>Eutheria</taxon>
        <taxon>Laurasiatheria</taxon>
        <taxon>Artiodactyla</taxon>
        <taxon>Ruminantia</taxon>
        <taxon>Pecora</taxon>
        <taxon>Cervidae</taxon>
        <taxon>Muntiacinae</taxon>
        <taxon>Muntiacus</taxon>
    </lineage>
</organism>
<dbReference type="GO" id="GO:0044774">
    <property type="term" value="P:mitotic DNA integrity checkpoint signaling"/>
    <property type="evidence" value="ECO:0007669"/>
    <property type="project" value="TreeGrafter"/>
</dbReference>
<keyword evidence="3" id="KW-1185">Reference proteome</keyword>
<dbReference type="InterPro" id="IPR052709">
    <property type="entry name" value="Transposase-MT_Hybrid"/>
</dbReference>
<evidence type="ECO:0000313" key="2">
    <source>
        <dbReference type="EMBL" id="KAB0378444.1"/>
    </source>
</evidence>
<dbReference type="PANTHER" id="PTHR46060:SF2">
    <property type="entry name" value="HISTONE-LYSINE N-METHYLTRANSFERASE SETMAR"/>
    <property type="match status" value="1"/>
</dbReference>
<dbReference type="GO" id="GO:0015074">
    <property type="term" value="P:DNA integration"/>
    <property type="evidence" value="ECO:0007669"/>
    <property type="project" value="TreeGrafter"/>
</dbReference>
<accession>A0A5N3XX53</accession>
<dbReference type="InterPro" id="IPR001888">
    <property type="entry name" value="Transposase_1"/>
</dbReference>
<feature type="non-terminal residue" evidence="2">
    <location>
        <position position="284"/>
    </location>
</feature>
<dbReference type="GO" id="GO:0042800">
    <property type="term" value="F:histone H3K4 methyltransferase activity"/>
    <property type="evidence" value="ECO:0007669"/>
    <property type="project" value="TreeGrafter"/>
</dbReference>
<dbReference type="GO" id="GO:0003697">
    <property type="term" value="F:single-stranded DNA binding"/>
    <property type="evidence" value="ECO:0007669"/>
    <property type="project" value="TreeGrafter"/>
</dbReference>
<comment type="caution">
    <text evidence="2">The sequence shown here is derived from an EMBL/GenBank/DDBJ whole genome shotgun (WGS) entry which is preliminary data.</text>
</comment>
<dbReference type="GO" id="GO:0031297">
    <property type="term" value="P:replication fork processing"/>
    <property type="evidence" value="ECO:0007669"/>
    <property type="project" value="TreeGrafter"/>
</dbReference>
<dbReference type="Gene3D" id="3.30.420.10">
    <property type="entry name" value="Ribonuclease H-like superfamily/Ribonuclease H"/>
    <property type="match status" value="1"/>
</dbReference>
<dbReference type="InterPro" id="IPR036397">
    <property type="entry name" value="RNaseH_sf"/>
</dbReference>
<dbReference type="GO" id="GO:0000014">
    <property type="term" value="F:single-stranded DNA endodeoxyribonuclease activity"/>
    <property type="evidence" value="ECO:0007669"/>
    <property type="project" value="TreeGrafter"/>
</dbReference>
<dbReference type="Proteomes" id="UP000326062">
    <property type="component" value="Chromosome 4"/>
</dbReference>
<dbReference type="Pfam" id="PF17906">
    <property type="entry name" value="HTH_48"/>
    <property type="match status" value="1"/>
</dbReference>
<dbReference type="GO" id="GO:0003690">
    <property type="term" value="F:double-stranded DNA binding"/>
    <property type="evidence" value="ECO:0007669"/>
    <property type="project" value="TreeGrafter"/>
</dbReference>
<dbReference type="Pfam" id="PF01359">
    <property type="entry name" value="Transposase_1"/>
    <property type="match status" value="1"/>
</dbReference>
<dbReference type="GO" id="GO:0000793">
    <property type="term" value="C:condensed chromosome"/>
    <property type="evidence" value="ECO:0007669"/>
    <property type="project" value="TreeGrafter"/>
</dbReference>
<dbReference type="PANTHER" id="PTHR46060">
    <property type="entry name" value="MARINER MOS1 TRANSPOSASE-LIKE PROTEIN"/>
    <property type="match status" value="1"/>
</dbReference>
<dbReference type="GO" id="GO:0006303">
    <property type="term" value="P:double-strand break repair via nonhomologous end joining"/>
    <property type="evidence" value="ECO:0007669"/>
    <property type="project" value="TreeGrafter"/>
</dbReference>
<sequence>MKSGLSLWHPPNILIREMMLNKKQIQAIFLFDFKMGWKAGEKTHNISNIFGPGTANKCAVQWWFKKFCKGEERFEDEELSGQPSEVDNGQLRSILPMRWPGYWSFSSNYTRSCQRNQSTILWFLQPLKQVEKVKKFSKWVPRELTTNQKNCYLEMPFSLILCNNNEPFPDWIVMYFPKSNLPAEKVMVTVWWSASRLIHYSFLNPCETVTSKYAQQIIQIHQKLQRLQLSLVNRRAQFSTATPDHTILITFARKMLPHPQDAENAFQEFNEFGSADFYIMGIEV</sequence>
<reference evidence="2 3" key="1">
    <citation type="submission" date="2019-06" db="EMBL/GenBank/DDBJ databases">
        <title>Discovery of a novel chromosome fission-fusion reversal in muntjac.</title>
        <authorList>
            <person name="Mudd A.B."/>
            <person name="Bredeson J.V."/>
            <person name="Baum R."/>
            <person name="Hockemeyer D."/>
            <person name="Rokhsar D.S."/>
        </authorList>
    </citation>
    <scope>NUCLEOTIDE SEQUENCE [LARGE SCALE GENOMIC DNA]</scope>
    <source>
        <strain evidence="2">UCam_UCB_Mr</strain>
        <tissue evidence="2">Fibroblast cell line</tissue>
    </source>
</reference>
<dbReference type="GO" id="GO:0044547">
    <property type="term" value="F:DNA topoisomerase binding"/>
    <property type="evidence" value="ECO:0007669"/>
    <property type="project" value="TreeGrafter"/>
</dbReference>
<dbReference type="GO" id="GO:0005634">
    <property type="term" value="C:nucleus"/>
    <property type="evidence" value="ECO:0007669"/>
    <property type="project" value="TreeGrafter"/>
</dbReference>
<evidence type="ECO:0000259" key="1">
    <source>
        <dbReference type="Pfam" id="PF17906"/>
    </source>
</evidence>
<dbReference type="InterPro" id="IPR041426">
    <property type="entry name" value="Mos1_HTH"/>
</dbReference>
<dbReference type="AlphaFoldDB" id="A0A5N3XX53"/>
<dbReference type="GO" id="GO:0035861">
    <property type="term" value="C:site of double-strand break"/>
    <property type="evidence" value="ECO:0007669"/>
    <property type="project" value="TreeGrafter"/>
</dbReference>
<dbReference type="GO" id="GO:0000729">
    <property type="term" value="P:DNA double-strand break processing"/>
    <property type="evidence" value="ECO:0007669"/>
    <property type="project" value="TreeGrafter"/>
</dbReference>